<gene>
    <name evidence="1" type="ORF">E4O86_14440</name>
</gene>
<sequence>MTDIALFVFHRDFDVCADNLRLLRALNPGLPIHGVFGGEAGDLPEARRRLAGSLESLYHLDHPDRRWKWQNGDLAVSRWYRRIGRGLRFDRLYLVQWDLVFCEPLREAYRRVPAGALGLSGLRPLAEVADRWWWTTDAAQASELRALVRFARERYGFRGPLDACIGTGCCLPGDFVRRYAGLDVPELCHDEIRLPLFARILGIPAVDTGFYPKWFDAEEERYFNADSREIEDEIIVTELARPDGRRVFHPYRKPIGGLTVAYWLPRHPDLPVG</sequence>
<dbReference type="EMBL" id="SPKJ01000053">
    <property type="protein sequence ID" value="MYZ48911.1"/>
    <property type="molecule type" value="Genomic_DNA"/>
</dbReference>
<reference evidence="1" key="1">
    <citation type="submission" date="2019-03" db="EMBL/GenBank/DDBJ databases">
        <title>Afifella sp. nov., isolated from activated sludge.</title>
        <authorList>
            <person name="Li Q."/>
            <person name="Liu Y."/>
        </authorList>
    </citation>
    <scope>NUCLEOTIDE SEQUENCE</scope>
    <source>
        <strain evidence="1">L72</strain>
    </source>
</reference>
<protein>
    <submittedName>
        <fullName evidence="1">Uncharacterized protein</fullName>
    </submittedName>
</protein>
<organism evidence="1 2">
    <name type="scientific">Propylenella binzhouense</name>
    <dbReference type="NCBI Taxonomy" id="2555902"/>
    <lineage>
        <taxon>Bacteria</taxon>
        <taxon>Pseudomonadati</taxon>
        <taxon>Pseudomonadota</taxon>
        <taxon>Alphaproteobacteria</taxon>
        <taxon>Hyphomicrobiales</taxon>
        <taxon>Propylenellaceae</taxon>
        <taxon>Propylenella</taxon>
    </lineage>
</organism>
<evidence type="ECO:0000313" key="1">
    <source>
        <dbReference type="EMBL" id="MYZ48911.1"/>
    </source>
</evidence>
<dbReference type="OrthoDB" id="581231at2"/>
<evidence type="ECO:0000313" key="2">
    <source>
        <dbReference type="Proteomes" id="UP000773614"/>
    </source>
</evidence>
<keyword evidence="2" id="KW-1185">Reference proteome</keyword>
<name>A0A964T5I8_9HYPH</name>
<dbReference type="AlphaFoldDB" id="A0A964T5I8"/>
<dbReference type="RefSeq" id="WP_161141259.1">
    <property type="nucleotide sequence ID" value="NZ_SPKJ01000053.1"/>
</dbReference>
<dbReference type="Proteomes" id="UP000773614">
    <property type="component" value="Unassembled WGS sequence"/>
</dbReference>
<accession>A0A964T5I8</accession>
<comment type="caution">
    <text evidence="1">The sequence shown here is derived from an EMBL/GenBank/DDBJ whole genome shotgun (WGS) entry which is preliminary data.</text>
</comment>
<proteinExistence type="predicted"/>